<evidence type="ECO:0000313" key="1">
    <source>
        <dbReference type="EMBL" id="AJR29227.1"/>
    </source>
</evidence>
<organism evidence="1 2">
    <name type="scientific">German gecko ranavirus</name>
    <dbReference type="NCBI Taxonomy" id="1620702"/>
    <lineage>
        <taxon>Viruses</taxon>
        <taxon>Varidnaviria</taxon>
        <taxon>Bamfordvirae</taxon>
        <taxon>Nucleocytoviricota</taxon>
        <taxon>Megaviricetes</taxon>
        <taxon>Pimascovirales</taxon>
        <taxon>Pimascovirales incertae sedis</taxon>
        <taxon>Iridoviridae</taxon>
        <taxon>Alphairidovirinae</taxon>
        <taxon>Ranavirus</taxon>
        <taxon>Ranavirus rana1</taxon>
        <taxon>Frog virus 3</taxon>
    </lineage>
</organism>
<reference evidence="1 2" key="1">
    <citation type="journal article" date="2015" name="PLoS ONE">
        <title>Phylogeny and differentiation of reptilian and amphibian ranaviruses detected in europe.</title>
        <authorList>
            <person name="Stohr A.C."/>
            <person name="Lopez-Bueno A."/>
            <person name="Blahak S."/>
            <person name="Caeiro M.F."/>
            <person name="Rosa G.M."/>
            <person name="Alves de Matos A.P."/>
            <person name="Martel A."/>
            <person name="Alejo A."/>
            <person name="Marschang R.E."/>
        </authorList>
    </citation>
    <scope>NUCLEOTIDE SEQUENCE [LARGE SCALE GENOMIC DNA]</scope>
    <source>
        <strain evidence="1">2000/99</strain>
    </source>
</reference>
<sequence length="132" mass="15139">MCLQKRGAYHFSTLTLLQTLSGVYRPSRWQPSDQPRPRTRCPLPGSLPTALSGQESRRVPLTLLLVVCPFFLYVRSNGRVFFINRDIPVEIISMSTRMCRPSLDYIPHSTFLRYPSMSLMVYGTSMSFIPSF</sequence>
<gene>
    <name evidence="1" type="ORF">GGRV_ORF69R</name>
</gene>
<dbReference type="Proteomes" id="UP000171816">
    <property type="component" value="Segment"/>
</dbReference>
<protein>
    <submittedName>
        <fullName evidence="1">Uncharacterized protein</fullName>
    </submittedName>
</protein>
<accession>A0A0D3R3A3</accession>
<evidence type="ECO:0000313" key="2">
    <source>
        <dbReference type="Proteomes" id="UP000171816"/>
    </source>
</evidence>
<dbReference type="EMBL" id="KP266742">
    <property type="protein sequence ID" value="AJR29227.1"/>
    <property type="molecule type" value="Genomic_DNA"/>
</dbReference>
<name>A0A0D3R3A3_FRG3V</name>
<proteinExistence type="predicted"/>